<dbReference type="STRING" id="914237.A0A1E1KM64"/>
<dbReference type="Pfam" id="PF00856">
    <property type="entry name" value="SET"/>
    <property type="match status" value="1"/>
</dbReference>
<evidence type="ECO:0000313" key="3">
    <source>
        <dbReference type="Proteomes" id="UP000178129"/>
    </source>
</evidence>
<dbReference type="AlphaFoldDB" id="A0A1E1KM64"/>
<dbReference type="SUPFAM" id="SSF82199">
    <property type="entry name" value="SET domain"/>
    <property type="match status" value="1"/>
</dbReference>
<evidence type="ECO:0000313" key="2">
    <source>
        <dbReference type="EMBL" id="CZS99090.1"/>
    </source>
</evidence>
<keyword evidence="3" id="KW-1185">Reference proteome</keyword>
<feature type="domain" description="SET" evidence="1">
    <location>
        <begin position="22"/>
        <end position="235"/>
    </location>
</feature>
<protein>
    <recommendedName>
        <fullName evidence="1">SET domain-containing protein</fullName>
    </recommendedName>
</protein>
<dbReference type="GO" id="GO:0016279">
    <property type="term" value="F:protein-lysine N-methyltransferase activity"/>
    <property type="evidence" value="ECO:0007669"/>
    <property type="project" value="UniProtKB-ARBA"/>
</dbReference>
<evidence type="ECO:0000259" key="1">
    <source>
        <dbReference type="PROSITE" id="PS50280"/>
    </source>
</evidence>
<dbReference type="EMBL" id="FJUW01000016">
    <property type="protein sequence ID" value="CZS99090.1"/>
    <property type="molecule type" value="Genomic_DNA"/>
</dbReference>
<reference evidence="3" key="1">
    <citation type="submission" date="2016-03" db="EMBL/GenBank/DDBJ databases">
        <authorList>
            <person name="Ploux O."/>
        </authorList>
    </citation>
    <scope>NUCLEOTIDE SEQUENCE [LARGE SCALE GENOMIC DNA]</scope>
    <source>
        <strain evidence="3">UK7</strain>
    </source>
</reference>
<dbReference type="FunCoup" id="A0A1E1KM64">
    <property type="interactions" value="70"/>
</dbReference>
<dbReference type="InterPro" id="IPR046341">
    <property type="entry name" value="SET_dom_sf"/>
</dbReference>
<comment type="caution">
    <text evidence="2">The sequence shown here is derived from an EMBL/GenBank/DDBJ whole genome shotgun (WGS) entry which is preliminary data.</text>
</comment>
<organism evidence="2 3">
    <name type="scientific">Rhynchosporium graminicola</name>
    <dbReference type="NCBI Taxonomy" id="2792576"/>
    <lineage>
        <taxon>Eukaryota</taxon>
        <taxon>Fungi</taxon>
        <taxon>Dikarya</taxon>
        <taxon>Ascomycota</taxon>
        <taxon>Pezizomycotina</taxon>
        <taxon>Leotiomycetes</taxon>
        <taxon>Helotiales</taxon>
        <taxon>Ploettnerulaceae</taxon>
        <taxon>Rhynchosporium</taxon>
    </lineage>
</organism>
<name>A0A1E1KM64_9HELO</name>
<gene>
    <name evidence="2" type="ORF">RCO7_00443</name>
</gene>
<dbReference type="InterPro" id="IPR001214">
    <property type="entry name" value="SET_dom"/>
</dbReference>
<accession>A0A1E1KM64</accession>
<dbReference type="Proteomes" id="UP000178129">
    <property type="component" value="Unassembled WGS sequence"/>
</dbReference>
<dbReference type="InterPro" id="IPR050600">
    <property type="entry name" value="SETD3_SETD6_MTase"/>
</dbReference>
<dbReference type="Gene3D" id="3.90.1410.10">
    <property type="entry name" value="set domain protein methyltransferase, domain 1"/>
    <property type="match status" value="1"/>
</dbReference>
<dbReference type="PANTHER" id="PTHR13271:SF137">
    <property type="entry name" value="SET DOMAIN-CONTAINING PROTEIN"/>
    <property type="match status" value="1"/>
</dbReference>
<dbReference type="PROSITE" id="PS50280">
    <property type="entry name" value="SET"/>
    <property type="match status" value="1"/>
</dbReference>
<dbReference type="InParanoid" id="A0A1E1KM64"/>
<sequence length="385" mass="43288">MRDMKIHEAFTKWAVERGVKINGIAAHRFEGRGLGIIAEENHEANAVLLSVPLLALRTVNTVRKEISQALPETTVHNLLATDLALDETIDYAPWRAVLPTQDSFKDSMPLLWPSSLQALLPPQAAKLLANQRTKLKQDWGLTSPAYPTIAYEVYIHSWLLINTRTFYFITPKQRGKKPSPAPKNRYDCLALNPFADYFNHMASSAACNVSFSPDGCSITASGPIKKGEEVYISYGNHSNDFLLAEYGFILAGDTNRWDEVVLDSHVLDLLSADKKAILQEEGFLGNYVLDRETVCHRTQVALRLSFLSVGRWRRFVAGMDDGEKDQVTVDEVLRKLLEKYQADATENIRLASCLEEGTADQRQTLSNRWLQINVLLQVAIDRIKS</sequence>
<dbReference type="PANTHER" id="PTHR13271">
    <property type="entry name" value="UNCHARACTERIZED PUTATIVE METHYLTRANSFERASE"/>
    <property type="match status" value="1"/>
</dbReference>
<proteinExistence type="predicted"/>